<evidence type="ECO:0000256" key="16">
    <source>
        <dbReference type="PIRSR" id="PIRSR601508-1"/>
    </source>
</evidence>
<evidence type="ECO:0000256" key="17">
    <source>
        <dbReference type="PIRSR" id="PIRSR601508-2"/>
    </source>
</evidence>
<feature type="transmembrane region" description="Helical" evidence="19">
    <location>
        <begin position="798"/>
        <end position="826"/>
    </location>
</feature>
<keyword evidence="12" id="KW-0628">Postsynaptic cell membrane</keyword>
<keyword evidence="14" id="KW-0407">Ion channel</keyword>
<protein>
    <submittedName>
        <fullName evidence="23">Glutamate receptor ionotropic, kainate 2</fullName>
    </submittedName>
</protein>
<evidence type="ECO:0000256" key="20">
    <source>
        <dbReference type="SAM" id="SignalP"/>
    </source>
</evidence>
<evidence type="ECO:0000259" key="22">
    <source>
        <dbReference type="SMART" id="SM00918"/>
    </source>
</evidence>
<keyword evidence="13" id="KW-1071">Ligand-gated ion channel</keyword>
<dbReference type="EMBL" id="BPLQ01015031">
    <property type="protein sequence ID" value="GIY85255.1"/>
    <property type="molecule type" value="Genomic_DNA"/>
</dbReference>
<evidence type="ECO:0000256" key="10">
    <source>
        <dbReference type="ARBA" id="ARBA00023170"/>
    </source>
</evidence>
<dbReference type="InterPro" id="IPR028082">
    <property type="entry name" value="Peripla_BP_I"/>
</dbReference>
<dbReference type="AlphaFoldDB" id="A0AAV4WQQ0"/>
<dbReference type="Gene3D" id="1.10.287.70">
    <property type="match status" value="1"/>
</dbReference>
<keyword evidence="6 19" id="KW-1133">Transmembrane helix</keyword>
<evidence type="ECO:0000256" key="14">
    <source>
        <dbReference type="ARBA" id="ARBA00023303"/>
    </source>
</evidence>
<evidence type="ECO:0000256" key="3">
    <source>
        <dbReference type="ARBA" id="ARBA00022475"/>
    </source>
</evidence>
<feature type="binding site" evidence="16">
    <location>
        <position position="668"/>
    </location>
    <ligand>
        <name>L-glutamate</name>
        <dbReference type="ChEBI" id="CHEBI:29985"/>
    </ligand>
</feature>
<dbReference type="FunFam" id="3.40.190.10:FF:000060">
    <property type="entry name" value="Glutamate receptor ionotropic, kainate 1"/>
    <property type="match status" value="1"/>
</dbReference>
<dbReference type="Pfam" id="PF01094">
    <property type="entry name" value="ANF_receptor"/>
    <property type="match status" value="1"/>
</dbReference>
<keyword evidence="10 23" id="KW-0675">Receptor</keyword>
<dbReference type="InterPro" id="IPR019594">
    <property type="entry name" value="Glu/Gly-bd"/>
</dbReference>
<evidence type="ECO:0000313" key="23">
    <source>
        <dbReference type="EMBL" id="GIY85255.1"/>
    </source>
</evidence>
<name>A0AAV4WQQ0_9ARAC</name>
<evidence type="ECO:0000256" key="19">
    <source>
        <dbReference type="SAM" id="Phobius"/>
    </source>
</evidence>
<dbReference type="InterPro" id="IPR001320">
    <property type="entry name" value="Iontro_rcpt_C"/>
</dbReference>
<dbReference type="CDD" id="cd06382">
    <property type="entry name" value="PBP1_iGluR_Kainate"/>
    <property type="match status" value="1"/>
</dbReference>
<evidence type="ECO:0000256" key="11">
    <source>
        <dbReference type="ARBA" id="ARBA00023180"/>
    </source>
</evidence>
<keyword evidence="18" id="KW-1015">Disulfide bond</keyword>
<dbReference type="Pfam" id="PF10613">
    <property type="entry name" value="Lig_chan-Glu_bd"/>
    <property type="match status" value="1"/>
</dbReference>
<keyword evidence="3" id="KW-1003">Cell membrane</keyword>
<evidence type="ECO:0000256" key="8">
    <source>
        <dbReference type="ARBA" id="ARBA00023065"/>
    </source>
</evidence>
<keyword evidence="8" id="KW-0406">Ion transport</keyword>
<organism evidence="23 24">
    <name type="scientific">Caerostris darwini</name>
    <dbReference type="NCBI Taxonomy" id="1538125"/>
    <lineage>
        <taxon>Eukaryota</taxon>
        <taxon>Metazoa</taxon>
        <taxon>Ecdysozoa</taxon>
        <taxon>Arthropoda</taxon>
        <taxon>Chelicerata</taxon>
        <taxon>Arachnida</taxon>
        <taxon>Araneae</taxon>
        <taxon>Araneomorphae</taxon>
        <taxon>Entelegynae</taxon>
        <taxon>Araneoidea</taxon>
        <taxon>Araneidae</taxon>
        <taxon>Caerostris</taxon>
    </lineage>
</organism>
<dbReference type="FunFam" id="1.10.287.70:FF:000010">
    <property type="entry name" value="Putative glutamate receptor ionotropic kainate 1"/>
    <property type="match status" value="1"/>
</dbReference>
<dbReference type="Gene3D" id="3.40.190.10">
    <property type="entry name" value="Periplasmic binding protein-like II"/>
    <property type="match status" value="2"/>
</dbReference>
<dbReference type="SUPFAM" id="SSF81324">
    <property type="entry name" value="Voltage-gated potassium channels"/>
    <property type="match status" value="1"/>
</dbReference>
<gene>
    <name evidence="23" type="primary">GRIK2</name>
    <name evidence="23" type="ORF">CDAR_508122</name>
</gene>
<evidence type="ECO:0000313" key="24">
    <source>
        <dbReference type="Proteomes" id="UP001054837"/>
    </source>
</evidence>
<dbReference type="FunFam" id="3.40.190.10:FF:000364">
    <property type="entry name" value="Si:dkey-183j2.10"/>
    <property type="match status" value="1"/>
</dbReference>
<dbReference type="PRINTS" id="PR00177">
    <property type="entry name" value="NMDARECEPTOR"/>
</dbReference>
<feature type="disulfide bond" evidence="18">
    <location>
        <begin position="728"/>
        <end position="783"/>
    </location>
</feature>
<evidence type="ECO:0000256" key="6">
    <source>
        <dbReference type="ARBA" id="ARBA00022989"/>
    </source>
</evidence>
<feature type="binding site" evidence="16">
    <location>
        <position position="667"/>
    </location>
    <ligand>
        <name>L-glutamate</name>
        <dbReference type="ChEBI" id="CHEBI:29985"/>
    </ligand>
</feature>
<feature type="binding site" evidence="16">
    <location>
        <position position="501"/>
    </location>
    <ligand>
        <name>L-glutamate</name>
        <dbReference type="ChEBI" id="CHEBI:29985"/>
    </ligand>
</feature>
<comment type="subcellular location">
    <subcellularLocation>
        <location evidence="15">Postsynaptic cell membrane</location>
        <topology evidence="15">Multi-pass membrane protein</topology>
    </subcellularLocation>
</comment>
<evidence type="ECO:0000256" key="7">
    <source>
        <dbReference type="ARBA" id="ARBA00023018"/>
    </source>
</evidence>
<evidence type="ECO:0000256" key="12">
    <source>
        <dbReference type="ARBA" id="ARBA00023257"/>
    </source>
</evidence>
<dbReference type="SMART" id="SM00918">
    <property type="entry name" value="Lig_chan-Glu_bd"/>
    <property type="match status" value="1"/>
</dbReference>
<keyword evidence="11" id="KW-0325">Glycoprotein</keyword>
<dbReference type="InterPro" id="IPR015683">
    <property type="entry name" value="Ionotropic_Glu_rcpt"/>
</dbReference>
<dbReference type="PANTHER" id="PTHR18966">
    <property type="entry name" value="IONOTROPIC GLUTAMATE RECEPTOR"/>
    <property type="match status" value="1"/>
</dbReference>
<feature type="site" description="Crucial to convey clamshell closure to channel opening" evidence="17">
    <location>
        <position position="646"/>
    </location>
</feature>
<feature type="binding site" evidence="16">
    <location>
        <position position="716"/>
    </location>
    <ligand>
        <name>L-glutamate</name>
        <dbReference type="ChEBI" id="CHEBI:29985"/>
    </ligand>
</feature>
<evidence type="ECO:0000256" key="1">
    <source>
        <dbReference type="ARBA" id="ARBA00008685"/>
    </source>
</evidence>
<dbReference type="SUPFAM" id="SSF53822">
    <property type="entry name" value="Periplasmic binding protein-like I"/>
    <property type="match status" value="1"/>
</dbReference>
<keyword evidence="9 19" id="KW-0472">Membrane</keyword>
<feature type="domain" description="Ionotropic glutamate receptor L-glutamate and glycine-binding" evidence="22">
    <location>
        <begin position="422"/>
        <end position="485"/>
    </location>
</feature>
<evidence type="ECO:0000256" key="2">
    <source>
        <dbReference type="ARBA" id="ARBA00022448"/>
    </source>
</evidence>
<feature type="chain" id="PRO_5043517602" evidence="20">
    <location>
        <begin position="23"/>
        <end position="895"/>
    </location>
</feature>
<comment type="caution">
    <text evidence="23">The sequence shown here is derived from an EMBL/GenBank/DDBJ whole genome shotgun (WGS) entry which is preliminary data.</text>
</comment>
<dbReference type="Proteomes" id="UP001054837">
    <property type="component" value="Unassembled WGS sequence"/>
</dbReference>
<feature type="site" description="Interaction with the cone snail toxin Con-ikot-ikot" evidence="17">
    <location>
        <position position="762"/>
    </location>
</feature>
<proteinExistence type="inferred from homology"/>
<feature type="binding site" evidence="16">
    <location>
        <position position="496"/>
    </location>
    <ligand>
        <name>L-glutamate</name>
        <dbReference type="ChEBI" id="CHEBI:29985"/>
    </ligand>
</feature>
<keyword evidence="4 19" id="KW-0812">Transmembrane</keyword>
<reference evidence="23 24" key="1">
    <citation type="submission" date="2021-06" db="EMBL/GenBank/DDBJ databases">
        <title>Caerostris darwini draft genome.</title>
        <authorList>
            <person name="Kono N."/>
            <person name="Arakawa K."/>
        </authorList>
    </citation>
    <scope>NUCLEOTIDE SEQUENCE [LARGE SCALE GENOMIC DNA]</scope>
</reference>
<evidence type="ECO:0000256" key="15">
    <source>
        <dbReference type="ARBA" id="ARBA00034104"/>
    </source>
</evidence>
<feature type="transmembrane region" description="Helical" evidence="19">
    <location>
        <begin position="616"/>
        <end position="637"/>
    </location>
</feature>
<keyword evidence="7" id="KW-0770">Synapse</keyword>
<keyword evidence="2" id="KW-0813">Transport</keyword>
<keyword evidence="24" id="KW-1185">Reference proteome</keyword>
<keyword evidence="5 20" id="KW-0732">Signal</keyword>
<feature type="transmembrane region" description="Helical" evidence="19">
    <location>
        <begin position="541"/>
        <end position="562"/>
    </location>
</feature>
<dbReference type="GO" id="GO:0045211">
    <property type="term" value="C:postsynaptic membrane"/>
    <property type="evidence" value="ECO:0007669"/>
    <property type="project" value="UniProtKB-SubCell"/>
</dbReference>
<feature type="signal peptide" evidence="20">
    <location>
        <begin position="1"/>
        <end position="22"/>
    </location>
</feature>
<dbReference type="Pfam" id="PF00060">
    <property type="entry name" value="Lig_chan"/>
    <property type="match status" value="1"/>
</dbReference>
<dbReference type="SUPFAM" id="SSF53850">
    <property type="entry name" value="Periplasmic binding protein-like II"/>
    <property type="match status" value="1"/>
</dbReference>
<dbReference type="SMART" id="SM00079">
    <property type="entry name" value="PBPe"/>
    <property type="match status" value="1"/>
</dbReference>
<evidence type="ECO:0000256" key="18">
    <source>
        <dbReference type="PIRSR" id="PIRSR601508-3"/>
    </source>
</evidence>
<dbReference type="InterPro" id="IPR001508">
    <property type="entry name" value="Iono_Glu_rcpt_met"/>
</dbReference>
<evidence type="ECO:0000256" key="13">
    <source>
        <dbReference type="ARBA" id="ARBA00023286"/>
    </source>
</evidence>
<comment type="similarity">
    <text evidence="1">Belongs to the glutamate-gated ion channel (TC 1.A.10.1) family.</text>
</comment>
<evidence type="ECO:0000256" key="5">
    <source>
        <dbReference type="ARBA" id="ARBA00022729"/>
    </source>
</evidence>
<evidence type="ECO:0000256" key="9">
    <source>
        <dbReference type="ARBA" id="ARBA00023136"/>
    </source>
</evidence>
<dbReference type="Gene3D" id="3.40.50.2300">
    <property type="match status" value="2"/>
</dbReference>
<sequence>MGRYVVVFRFALLLLNLGLRYALPEVIRIGGLFENFDDDREMAFRYAVDRINADDAVLPKSRLSAKIERLKPQSSFHAAKSVCSLVGEGVVAIFGPNSVGSSALVRSTASALHLPHLESHWDLEKGSKAAYTISLFPRNIGTAIYHLVKSKNWRSFTIIYEDAEELMKLQELMKLRNQNNVKISLQQYTVDFQYNKILKDIRKKGETNIVLEVPTSRIKDVLAEAQKAGMLTEYHNYLITSLDFHTLDLSPFQHSRSNISAFRIVSPDSQYYGREARSWTFGRKENSLKKEMPLTTETALLVDAVNLYARALHAVSTVQAISARSVSCDNTAVWPYGSDLIDAIKKVRMKGLTGDVQVDNQGQRTHFTVDLLELKTKGIVKVGEWDPKRSLVFSRNYSRDYSEAKDNLQNITLRVTSIESKPYTMIKKGDYLVGNQRYEGFCVDLIHKICERLLCKYEYRLVSDRNYGKKHENGTWVGMIGAVINREVDLAIADLTITLEREEVVDFTMPFMNLGISILFKKPTKSSPKLFSFLAPFSFEVWVYMATAYLGVSLLLFVLARFSPYEWVSPHPCNPKTEYLENTFSLLNSFWFTIGSLMQQGSDIAPKATSTRTVAALWWFFTLIMISSYTANLAAFLTAERMKSPIESADDLVRQSEIQYGCVESGSTRSFFEDSKLQPYKRMWTVMQSTQPSVFTKNNDQGRERVKKGNYAFLMESTSIEYFTERDCDLTMIGGLLDSKGYGIATPPGSPYRALISSEILKLQEDGFLHMLKAKWWQVTNSCTADVKKKPTSASELGLPNVGGVFVVLLAGLGMAAIVAVFEFIWRTKKIPRDERRMVLLEMVHELQDICKCRGSSRPAPNYLDGEFSPGSTDNGFVLHSATSFNTVSSQDFLS</sequence>
<evidence type="ECO:0000256" key="4">
    <source>
        <dbReference type="ARBA" id="ARBA00022692"/>
    </source>
</evidence>
<evidence type="ECO:0000259" key="21">
    <source>
        <dbReference type="SMART" id="SM00079"/>
    </source>
</evidence>
<accession>A0AAV4WQQ0</accession>
<dbReference type="GO" id="GO:0015276">
    <property type="term" value="F:ligand-gated monoatomic ion channel activity"/>
    <property type="evidence" value="ECO:0007669"/>
    <property type="project" value="InterPro"/>
</dbReference>
<feature type="domain" description="Ionotropic glutamate receptor C-terminal" evidence="21">
    <location>
        <begin position="412"/>
        <end position="779"/>
    </location>
</feature>
<dbReference type="GO" id="GO:0038023">
    <property type="term" value="F:signaling receptor activity"/>
    <property type="evidence" value="ECO:0007669"/>
    <property type="project" value="InterPro"/>
</dbReference>
<dbReference type="InterPro" id="IPR001828">
    <property type="entry name" value="ANF_lig-bd_rcpt"/>
</dbReference>